<name>A0A2G5UQI1_9PELO</name>
<dbReference type="PANTHER" id="PTHR21447:SF13">
    <property type="entry name" value="RING-TYPE DOMAIN-CONTAINING PROTEIN"/>
    <property type="match status" value="1"/>
</dbReference>
<sequence>MNFEKEFSRINISNSQITHVMKKYIPEKLINCVKLPPGYEEKQLNAEELVQAILSNSDNMLRMYGTARELVLSLKRFQNFPLSHRYFGFDPKEMYATVPMVYRNMDRVPFINKADAIYFFQCVFHKDLFQTPKSFDLFCSMQSILLKSYEERIEGICEFVTFDAEWWAGMQSRFSTIHKQYSNNSSVMSQKWDYKKTLNMFKTMLPMWKQREYGEFEKELKMFFDSKSGNFNDVHVAIRSFADLLESIISGGRGIFLSYDKETNSNCPILVQVFESHGVQFVMESELFNAINIRNPDSKRLECKEIDGKIMTMSFEKVQRKYKDRIGNIEFIRYPIQRTDHKAVPIMTPSGLHCILASDCLFEILNELN</sequence>
<dbReference type="GO" id="GO:0045121">
    <property type="term" value="C:membrane raft"/>
    <property type="evidence" value="ECO:0007669"/>
    <property type="project" value="TreeGrafter"/>
</dbReference>
<dbReference type="AlphaFoldDB" id="A0A2G5UQI1"/>
<dbReference type="Proteomes" id="UP000230233">
    <property type="component" value="Chromosome III"/>
</dbReference>
<dbReference type="PANTHER" id="PTHR21447">
    <property type="entry name" value="RING-TYPE DOMAIN-CONTAINING PROTEIN-RELATED"/>
    <property type="match status" value="1"/>
</dbReference>
<comment type="caution">
    <text evidence="2">The sequence shown here is derived from an EMBL/GenBank/DDBJ whole genome shotgun (WGS) entry which is preliminary data.</text>
</comment>
<protein>
    <recommendedName>
        <fullName evidence="1">DUF7809 domain-containing protein</fullName>
    </recommendedName>
</protein>
<evidence type="ECO:0000313" key="2">
    <source>
        <dbReference type="EMBL" id="PIC41760.1"/>
    </source>
</evidence>
<dbReference type="OrthoDB" id="5908457at2759"/>
<dbReference type="InterPro" id="IPR056711">
    <property type="entry name" value="DUF7809"/>
</dbReference>
<accession>A0A2G5UQI1</accession>
<gene>
    <name evidence="2" type="primary">Cnig_chr_III.g9060</name>
    <name evidence="2" type="ORF">B9Z55_009060</name>
</gene>
<evidence type="ECO:0000313" key="3">
    <source>
        <dbReference type="Proteomes" id="UP000230233"/>
    </source>
</evidence>
<dbReference type="Pfam" id="PF25100">
    <property type="entry name" value="DUF7809"/>
    <property type="match status" value="1"/>
</dbReference>
<proteinExistence type="predicted"/>
<evidence type="ECO:0000259" key="1">
    <source>
        <dbReference type="Pfam" id="PF25100"/>
    </source>
</evidence>
<reference evidence="3" key="1">
    <citation type="submission" date="2017-10" db="EMBL/GenBank/DDBJ databases">
        <title>Rapid genome shrinkage in a self-fertile nematode reveals novel sperm competition proteins.</title>
        <authorList>
            <person name="Yin D."/>
            <person name="Schwarz E.M."/>
            <person name="Thomas C.G."/>
            <person name="Felde R.L."/>
            <person name="Korf I.F."/>
            <person name="Cutter A.D."/>
            <person name="Schartner C.M."/>
            <person name="Ralston E.J."/>
            <person name="Meyer B.J."/>
            <person name="Haag E.S."/>
        </authorList>
    </citation>
    <scope>NUCLEOTIDE SEQUENCE [LARGE SCALE GENOMIC DNA]</scope>
    <source>
        <strain evidence="3">JU1422</strain>
    </source>
</reference>
<dbReference type="EMBL" id="PDUG01000003">
    <property type="protein sequence ID" value="PIC41760.1"/>
    <property type="molecule type" value="Genomic_DNA"/>
</dbReference>
<feature type="domain" description="DUF7809" evidence="1">
    <location>
        <begin position="110"/>
        <end position="259"/>
    </location>
</feature>
<keyword evidence="3" id="KW-1185">Reference proteome</keyword>
<organism evidence="2 3">
    <name type="scientific">Caenorhabditis nigoni</name>
    <dbReference type="NCBI Taxonomy" id="1611254"/>
    <lineage>
        <taxon>Eukaryota</taxon>
        <taxon>Metazoa</taxon>
        <taxon>Ecdysozoa</taxon>
        <taxon>Nematoda</taxon>
        <taxon>Chromadorea</taxon>
        <taxon>Rhabditida</taxon>
        <taxon>Rhabditina</taxon>
        <taxon>Rhabditomorpha</taxon>
        <taxon>Rhabditoidea</taxon>
        <taxon>Rhabditidae</taxon>
        <taxon>Peloderinae</taxon>
        <taxon>Caenorhabditis</taxon>
    </lineage>
</organism>
<dbReference type="GO" id="GO:0045087">
    <property type="term" value="P:innate immune response"/>
    <property type="evidence" value="ECO:0007669"/>
    <property type="project" value="TreeGrafter"/>
</dbReference>